<evidence type="ECO:0000313" key="5">
    <source>
        <dbReference type="EMBL" id="CEN55403.1"/>
    </source>
</evidence>
<feature type="domain" description="Response regulatory" evidence="4">
    <location>
        <begin position="7"/>
        <end position="121"/>
    </location>
</feature>
<evidence type="ECO:0000256" key="2">
    <source>
        <dbReference type="PROSITE-ProRule" id="PRU00169"/>
    </source>
</evidence>
<dbReference type="PROSITE" id="PS00622">
    <property type="entry name" value="HTH_LUXR_1"/>
    <property type="match status" value="1"/>
</dbReference>
<keyword evidence="6" id="KW-1185">Reference proteome</keyword>
<dbReference type="GO" id="GO:0003677">
    <property type="term" value="F:DNA binding"/>
    <property type="evidence" value="ECO:0007669"/>
    <property type="project" value="UniProtKB-KW"/>
</dbReference>
<proteinExistence type="predicted"/>
<dbReference type="InterPro" id="IPR001789">
    <property type="entry name" value="Sig_transdc_resp-reg_receiver"/>
</dbReference>
<organism evidence="5 6">
    <name type="scientific">Candidatus Methylopumilus turicensis</name>
    <dbReference type="NCBI Taxonomy" id="1581680"/>
    <lineage>
        <taxon>Bacteria</taxon>
        <taxon>Pseudomonadati</taxon>
        <taxon>Pseudomonadota</taxon>
        <taxon>Betaproteobacteria</taxon>
        <taxon>Nitrosomonadales</taxon>
        <taxon>Methylophilaceae</taxon>
        <taxon>Candidatus Methylopumilus</taxon>
    </lineage>
</organism>
<dbReference type="PANTHER" id="PTHR43214">
    <property type="entry name" value="TWO-COMPONENT RESPONSE REGULATOR"/>
    <property type="match status" value="1"/>
</dbReference>
<dbReference type="SMART" id="SM00421">
    <property type="entry name" value="HTH_LUXR"/>
    <property type="match status" value="1"/>
</dbReference>
<dbReference type="EMBL" id="LN794158">
    <property type="protein sequence ID" value="CEN55403.1"/>
    <property type="molecule type" value="Genomic_DNA"/>
</dbReference>
<dbReference type="Gene3D" id="1.10.10.10">
    <property type="entry name" value="Winged helix-like DNA-binding domain superfamily/Winged helix DNA-binding domain"/>
    <property type="match status" value="1"/>
</dbReference>
<dbReference type="AlphaFoldDB" id="A0A0B7ISZ5"/>
<protein>
    <submittedName>
        <fullName evidence="5">Putative Response regulator protein TmoT</fullName>
    </submittedName>
</protein>
<dbReference type="Gene3D" id="3.40.50.2300">
    <property type="match status" value="1"/>
</dbReference>
<evidence type="ECO:0000256" key="1">
    <source>
        <dbReference type="ARBA" id="ARBA00023125"/>
    </source>
</evidence>
<dbReference type="Pfam" id="PF00072">
    <property type="entry name" value="Response_reg"/>
    <property type="match status" value="1"/>
</dbReference>
<dbReference type="Pfam" id="PF00196">
    <property type="entry name" value="GerE"/>
    <property type="match status" value="1"/>
</dbReference>
<dbReference type="InterPro" id="IPR000792">
    <property type="entry name" value="Tscrpt_reg_LuxR_C"/>
</dbReference>
<dbReference type="PROSITE" id="PS50110">
    <property type="entry name" value="RESPONSE_REGULATORY"/>
    <property type="match status" value="1"/>
</dbReference>
<dbReference type="RefSeq" id="WP_045750678.1">
    <property type="nucleotide sequence ID" value="NZ_LN794158.1"/>
</dbReference>
<dbReference type="GO" id="GO:0006355">
    <property type="term" value="P:regulation of DNA-templated transcription"/>
    <property type="evidence" value="ECO:0007669"/>
    <property type="project" value="InterPro"/>
</dbReference>
<dbReference type="OrthoDB" id="9802186at2"/>
<dbReference type="KEGG" id="mbac:BN1209_0351"/>
<evidence type="ECO:0000313" key="6">
    <source>
        <dbReference type="Proteomes" id="UP000056322"/>
    </source>
</evidence>
<keyword evidence="2" id="KW-0597">Phosphoprotein</keyword>
<feature type="modified residue" description="4-aspartylphosphate" evidence="2">
    <location>
        <position position="56"/>
    </location>
</feature>
<dbReference type="STRING" id="1581680.BN1209_0351"/>
<dbReference type="Proteomes" id="UP000056322">
    <property type="component" value="Chromosome 1"/>
</dbReference>
<keyword evidence="1" id="KW-0238">DNA-binding</keyword>
<reference evidence="6" key="1">
    <citation type="submission" date="2014-12" db="EMBL/GenBank/DDBJ databases">
        <authorList>
            <person name="Salcher M.M."/>
        </authorList>
    </citation>
    <scope>NUCLEOTIDE SEQUENCE [LARGE SCALE GENOMIC DNA]</scope>
    <source>
        <strain evidence="6">MMS-10A-171</strain>
    </source>
</reference>
<accession>A0A0B7ISZ5</accession>
<dbReference type="SMART" id="SM00448">
    <property type="entry name" value="REC"/>
    <property type="match status" value="1"/>
</dbReference>
<feature type="domain" description="HTH luxR-type" evidence="3">
    <location>
        <begin position="137"/>
        <end position="196"/>
    </location>
</feature>
<evidence type="ECO:0000259" key="4">
    <source>
        <dbReference type="PROSITE" id="PS50110"/>
    </source>
</evidence>
<dbReference type="InterPro" id="IPR011006">
    <property type="entry name" value="CheY-like_superfamily"/>
</dbReference>
<dbReference type="InterPro" id="IPR036388">
    <property type="entry name" value="WH-like_DNA-bd_sf"/>
</dbReference>
<sequence length="196" mass="22547">MNVWRETIYLVDDDELILAGISTYLRDKHFEVRTFNNGLDFLRALPLAHPSVIILDMHMPLLGGLDIQRKLLEIDNDSPIFFLSGESKSQQIIDALKGGAYEFFLKPVSPKLLFEALQRTFKSKYQRDSAIKHEINKSALLSRLTPVEHQILLMFLKGHPNKTVAEAMHLKADTIKKRRAHIYEKLQVTNLPELLD</sequence>
<gene>
    <name evidence="5" type="ORF">BN1209_0351</name>
</gene>
<dbReference type="HOGENOM" id="CLU_000445_90_4_4"/>
<dbReference type="InterPro" id="IPR016032">
    <property type="entry name" value="Sig_transdc_resp-reg_C-effctor"/>
</dbReference>
<dbReference type="PROSITE" id="PS50043">
    <property type="entry name" value="HTH_LUXR_2"/>
    <property type="match status" value="1"/>
</dbReference>
<evidence type="ECO:0000259" key="3">
    <source>
        <dbReference type="PROSITE" id="PS50043"/>
    </source>
</evidence>
<dbReference type="PRINTS" id="PR00038">
    <property type="entry name" value="HTHLUXR"/>
</dbReference>
<name>A0A0B7ISZ5_9PROT</name>
<dbReference type="InterPro" id="IPR039420">
    <property type="entry name" value="WalR-like"/>
</dbReference>
<dbReference type="SUPFAM" id="SSF52172">
    <property type="entry name" value="CheY-like"/>
    <property type="match status" value="1"/>
</dbReference>
<dbReference type="GO" id="GO:0000160">
    <property type="term" value="P:phosphorelay signal transduction system"/>
    <property type="evidence" value="ECO:0007669"/>
    <property type="project" value="InterPro"/>
</dbReference>
<dbReference type="SUPFAM" id="SSF46894">
    <property type="entry name" value="C-terminal effector domain of the bipartite response regulators"/>
    <property type="match status" value="1"/>
</dbReference>
<dbReference type="PANTHER" id="PTHR43214:SF44">
    <property type="entry name" value="TWO-COMPONENT RESPONSE REGULATOR"/>
    <property type="match status" value="1"/>
</dbReference>
<dbReference type="CDD" id="cd06170">
    <property type="entry name" value="LuxR_C_like"/>
    <property type="match status" value="1"/>
</dbReference>